<comment type="caution">
    <text evidence="8">The sequence shown here is derived from an EMBL/GenBank/DDBJ whole genome shotgun (WGS) entry which is preliminary data.</text>
</comment>
<dbReference type="InterPro" id="IPR036291">
    <property type="entry name" value="NAD(P)-bd_dom_sf"/>
</dbReference>
<evidence type="ECO:0000256" key="5">
    <source>
        <dbReference type="ARBA" id="ARBA00023027"/>
    </source>
</evidence>
<dbReference type="EMBL" id="VZSZ01018155">
    <property type="protein sequence ID" value="NXA30626.1"/>
    <property type="molecule type" value="Genomic_DNA"/>
</dbReference>
<dbReference type="SUPFAM" id="SSF51735">
    <property type="entry name" value="NAD(P)-binding Rossmann-fold domains"/>
    <property type="match status" value="1"/>
</dbReference>
<dbReference type="PANTHER" id="PTHR43725">
    <property type="entry name" value="UDP-GLUCOSE 4-EPIMERASE"/>
    <property type="match status" value="1"/>
</dbReference>
<organism evidence="8 9">
    <name type="scientific">Ibidorhyncha struthersii</name>
    <dbReference type="NCBI Taxonomy" id="425643"/>
    <lineage>
        <taxon>Eukaryota</taxon>
        <taxon>Metazoa</taxon>
        <taxon>Chordata</taxon>
        <taxon>Craniata</taxon>
        <taxon>Vertebrata</taxon>
        <taxon>Euteleostomi</taxon>
        <taxon>Archelosauria</taxon>
        <taxon>Archosauria</taxon>
        <taxon>Dinosauria</taxon>
        <taxon>Saurischia</taxon>
        <taxon>Theropoda</taxon>
        <taxon>Coelurosauria</taxon>
        <taxon>Aves</taxon>
        <taxon>Neognathae</taxon>
        <taxon>Neoaves</taxon>
        <taxon>Charadriiformes</taxon>
        <taxon>Charadriidae</taxon>
        <taxon>Ibidorhyncha</taxon>
    </lineage>
</organism>
<gene>
    <name evidence="8" type="primary">Uge1</name>
    <name evidence="8" type="ORF">IBISTR_R15694</name>
</gene>
<evidence type="ECO:0000256" key="1">
    <source>
        <dbReference type="ARBA" id="ARBA00000083"/>
    </source>
</evidence>
<evidence type="ECO:0000256" key="4">
    <source>
        <dbReference type="ARBA" id="ARBA00013189"/>
    </source>
</evidence>
<evidence type="ECO:0000313" key="8">
    <source>
        <dbReference type="EMBL" id="NXA30626.1"/>
    </source>
</evidence>
<dbReference type="InterPro" id="IPR016040">
    <property type="entry name" value="NAD(P)-bd_dom"/>
</dbReference>
<evidence type="ECO:0000256" key="2">
    <source>
        <dbReference type="ARBA" id="ARBA00001911"/>
    </source>
</evidence>
<name>A0A7K7UQM7_9CHAR</name>
<dbReference type="Proteomes" id="UP000587655">
    <property type="component" value="Unassembled WGS sequence"/>
</dbReference>
<dbReference type="GO" id="GO:0006012">
    <property type="term" value="P:galactose metabolic process"/>
    <property type="evidence" value="ECO:0007669"/>
    <property type="project" value="UniProtKB-KW"/>
</dbReference>
<dbReference type="GO" id="GO:0005829">
    <property type="term" value="C:cytosol"/>
    <property type="evidence" value="ECO:0007669"/>
    <property type="project" value="TreeGrafter"/>
</dbReference>
<dbReference type="EC" id="5.1.3.2" evidence="4"/>
<feature type="domain" description="NAD(P)-binding" evidence="7">
    <location>
        <begin position="2"/>
        <end position="68"/>
    </location>
</feature>
<dbReference type="GO" id="GO:0003978">
    <property type="term" value="F:UDP-glucose 4-epimerase activity"/>
    <property type="evidence" value="ECO:0007669"/>
    <property type="project" value="UniProtKB-EC"/>
</dbReference>
<keyword evidence="9" id="KW-1185">Reference proteome</keyword>
<reference evidence="8 9" key="1">
    <citation type="submission" date="2019-09" db="EMBL/GenBank/DDBJ databases">
        <title>Bird 10,000 Genomes (B10K) Project - Family phase.</title>
        <authorList>
            <person name="Zhang G."/>
        </authorList>
    </citation>
    <scope>NUCLEOTIDE SEQUENCE [LARGE SCALE GENOMIC DNA]</scope>
    <source>
        <strain evidence="8">B10K-DU-030-25</strain>
    </source>
</reference>
<comment type="pathway">
    <text evidence="3">Carbohydrate metabolism; galactose metabolism.</text>
</comment>
<sequence>ILVTGGTGYIGSHTVLSLLERGEDVVVLDNLSNSSAESLHRVEKLTGKAAVFYQGDVQDEECLHRIFE</sequence>
<dbReference type="PANTHER" id="PTHR43725:SF47">
    <property type="entry name" value="UDP-GLUCOSE 4-EPIMERASE"/>
    <property type="match status" value="1"/>
</dbReference>
<keyword evidence="5" id="KW-0520">NAD</keyword>
<keyword evidence="6" id="KW-0413">Isomerase</keyword>
<dbReference type="Gene3D" id="3.40.50.720">
    <property type="entry name" value="NAD(P)-binding Rossmann-like Domain"/>
    <property type="match status" value="1"/>
</dbReference>
<comment type="catalytic activity">
    <reaction evidence="1">
        <text>UDP-alpha-D-glucose = UDP-alpha-D-galactose</text>
        <dbReference type="Rhea" id="RHEA:22168"/>
        <dbReference type="ChEBI" id="CHEBI:58885"/>
        <dbReference type="ChEBI" id="CHEBI:66914"/>
        <dbReference type="EC" id="5.1.3.2"/>
    </reaction>
</comment>
<evidence type="ECO:0000259" key="7">
    <source>
        <dbReference type="Pfam" id="PF16363"/>
    </source>
</evidence>
<protein>
    <recommendedName>
        <fullName evidence="4">UDP-glucose 4-epimerase</fullName>
        <ecNumber evidence="4">5.1.3.2</ecNumber>
    </recommendedName>
</protein>
<feature type="non-terminal residue" evidence="8">
    <location>
        <position position="1"/>
    </location>
</feature>
<evidence type="ECO:0000256" key="6">
    <source>
        <dbReference type="ARBA" id="ARBA00023235"/>
    </source>
</evidence>
<evidence type="ECO:0000313" key="9">
    <source>
        <dbReference type="Proteomes" id="UP000587655"/>
    </source>
</evidence>
<feature type="non-terminal residue" evidence="8">
    <location>
        <position position="68"/>
    </location>
</feature>
<proteinExistence type="predicted"/>
<dbReference type="Pfam" id="PF16363">
    <property type="entry name" value="GDP_Man_Dehyd"/>
    <property type="match status" value="1"/>
</dbReference>
<dbReference type="AlphaFoldDB" id="A0A7K7UQM7"/>
<comment type="cofactor">
    <cofactor evidence="2">
        <name>NAD(+)</name>
        <dbReference type="ChEBI" id="CHEBI:57540"/>
    </cofactor>
</comment>
<evidence type="ECO:0000256" key="3">
    <source>
        <dbReference type="ARBA" id="ARBA00004947"/>
    </source>
</evidence>
<accession>A0A7K7UQM7</accession>